<evidence type="ECO:0000256" key="11">
    <source>
        <dbReference type="ARBA" id="ARBA00026103"/>
    </source>
</evidence>
<dbReference type="PANTHER" id="PTHR43758">
    <property type="entry name" value="7,8-DIHYDRO-8-OXOGUANINE TRIPHOSPHATASE"/>
    <property type="match status" value="1"/>
</dbReference>
<evidence type="ECO:0000256" key="17">
    <source>
        <dbReference type="ARBA" id="ARBA00032071"/>
    </source>
</evidence>
<dbReference type="GO" id="GO:0008413">
    <property type="term" value="F:8-oxo-7,8-dihydroguanosine triphosphate pyrophosphatase activity"/>
    <property type="evidence" value="ECO:0007669"/>
    <property type="project" value="InterPro"/>
</dbReference>
<evidence type="ECO:0000256" key="10">
    <source>
        <dbReference type="ARBA" id="ARBA00024596"/>
    </source>
</evidence>
<evidence type="ECO:0000313" key="24">
    <source>
        <dbReference type="Proteomes" id="UP000007254"/>
    </source>
</evidence>
<comment type="catalytic activity">
    <reaction evidence="18">
        <text>N(6)-methyl-ATP + H2O = N(6)-methyl-AMP + diphosphate + H(+)</text>
        <dbReference type="Rhea" id="RHEA:67608"/>
        <dbReference type="ChEBI" id="CHEBI:15377"/>
        <dbReference type="ChEBI" id="CHEBI:15378"/>
        <dbReference type="ChEBI" id="CHEBI:33019"/>
        <dbReference type="ChEBI" id="CHEBI:144842"/>
        <dbReference type="ChEBI" id="CHEBI:172873"/>
    </reaction>
    <physiologicalReaction direction="left-to-right" evidence="18">
        <dbReference type="Rhea" id="RHEA:67609"/>
    </physiologicalReaction>
</comment>
<evidence type="ECO:0000256" key="2">
    <source>
        <dbReference type="ARBA" id="ARBA00005582"/>
    </source>
</evidence>
<evidence type="ECO:0000256" key="9">
    <source>
        <dbReference type="ARBA" id="ARBA00024486"/>
    </source>
</evidence>
<dbReference type="HOGENOM" id="CLU_037162_11_1_12"/>
<dbReference type="KEGG" id="stq:Spith_1039"/>
<protein>
    <recommendedName>
        <fullName evidence="12">Oxidized purine nucleoside triphosphate hydrolase</fullName>
        <ecNumber evidence="11">3.6.1.56</ecNumber>
    </recommendedName>
    <alternativeName>
        <fullName evidence="16">2-hydroxy-dATP diphosphatase</fullName>
    </alternativeName>
    <alternativeName>
        <fullName evidence="15">7,8-dihydro-8-oxoguanine triphosphatase</fullName>
    </alternativeName>
    <alternativeName>
        <fullName evidence="14">8-oxo-dGTPase</fullName>
    </alternativeName>
    <alternativeName>
        <fullName evidence="17">Methylated purine nucleoside triphosphate hydrolase</fullName>
    </alternativeName>
    <alternativeName>
        <fullName evidence="13">Nucleoside diphosphate-linked moiety X motif 1</fullName>
    </alternativeName>
</protein>
<dbReference type="InterPro" id="IPR003563">
    <property type="entry name" value="8ODP"/>
</dbReference>
<comment type="catalytic activity">
    <reaction evidence="10">
        <text>2-oxo-ATP + H2O = 2-oxo-AMP + diphosphate + H(+)</text>
        <dbReference type="Rhea" id="RHEA:67392"/>
        <dbReference type="ChEBI" id="CHEBI:15377"/>
        <dbReference type="ChEBI" id="CHEBI:15378"/>
        <dbReference type="ChEBI" id="CHEBI:33019"/>
        <dbReference type="ChEBI" id="CHEBI:71395"/>
        <dbReference type="ChEBI" id="CHEBI:172878"/>
    </reaction>
    <physiologicalReaction direction="left-to-right" evidence="10">
        <dbReference type="Rhea" id="RHEA:67393"/>
    </physiologicalReaction>
</comment>
<sequence length="178" mass="20242">MSETHHLYEHTSAKDVQWESLSFTERAVLCFVFEGERVLLIHKKRGLGKGKINAPGGRIEPGETALEAAVRETQEEVGLIPIQPQECARLHFLFTDGYSLHGTVFRAFSYKGTLRETEEATPLWSPVSSIPYDRMWEDDKLWIPHLLEGRYVEGFFIFDGDTMLDAHVVTGTLLPPPR</sequence>
<dbReference type="PRINTS" id="PR01403">
    <property type="entry name" value="8OXTPHPHTASE"/>
</dbReference>
<evidence type="ECO:0000256" key="15">
    <source>
        <dbReference type="ARBA" id="ARBA00030682"/>
    </source>
</evidence>
<dbReference type="RefSeq" id="WP_014624667.1">
    <property type="nucleotide sequence ID" value="NC_017583.1"/>
</dbReference>
<comment type="subunit">
    <text evidence="3">Monomer.</text>
</comment>
<name>G0GD19_WINT7</name>
<evidence type="ECO:0000256" key="20">
    <source>
        <dbReference type="ARBA" id="ARBA00049032"/>
    </source>
</evidence>
<comment type="cofactor">
    <cofactor evidence="1">
        <name>Mg(2+)</name>
        <dbReference type="ChEBI" id="CHEBI:18420"/>
    </cofactor>
</comment>
<keyword evidence="6" id="KW-0460">Magnesium</keyword>
<dbReference type="Proteomes" id="UP000007254">
    <property type="component" value="Chromosome"/>
</dbReference>
<keyword evidence="5 23" id="KW-0378">Hydrolase</keyword>
<comment type="catalytic activity">
    <reaction evidence="8">
        <text>2-oxo-dATP + H2O = 2-oxo-dAMP + diphosphate + H(+)</text>
        <dbReference type="Rhea" id="RHEA:31583"/>
        <dbReference type="ChEBI" id="CHEBI:15377"/>
        <dbReference type="ChEBI" id="CHEBI:15378"/>
        <dbReference type="ChEBI" id="CHEBI:33019"/>
        <dbReference type="ChEBI" id="CHEBI:63212"/>
        <dbReference type="ChEBI" id="CHEBI:77897"/>
        <dbReference type="EC" id="3.6.1.56"/>
    </reaction>
    <physiologicalReaction direction="left-to-right" evidence="8">
        <dbReference type="Rhea" id="RHEA:31584"/>
    </physiologicalReaction>
</comment>
<evidence type="ECO:0000256" key="5">
    <source>
        <dbReference type="ARBA" id="ARBA00022801"/>
    </source>
</evidence>
<dbReference type="EMBL" id="CP002903">
    <property type="protein sequence ID" value="AEJ61311.1"/>
    <property type="molecule type" value="Genomic_DNA"/>
</dbReference>
<dbReference type="Gene3D" id="3.90.79.10">
    <property type="entry name" value="Nucleoside Triphosphate Pyrophosphohydrolase"/>
    <property type="match status" value="1"/>
</dbReference>
<evidence type="ECO:0000256" key="6">
    <source>
        <dbReference type="ARBA" id="ARBA00022842"/>
    </source>
</evidence>
<dbReference type="GO" id="GO:0042262">
    <property type="term" value="P:DNA protection"/>
    <property type="evidence" value="ECO:0007669"/>
    <property type="project" value="InterPro"/>
</dbReference>
<dbReference type="PROSITE" id="PS51462">
    <property type="entry name" value="NUDIX"/>
    <property type="match status" value="1"/>
</dbReference>
<evidence type="ECO:0000256" key="18">
    <source>
        <dbReference type="ARBA" id="ARBA00048002"/>
    </source>
</evidence>
<evidence type="ECO:0000313" key="23">
    <source>
        <dbReference type="EMBL" id="AEJ61311.1"/>
    </source>
</evidence>
<organism evidence="23 24">
    <name type="scientific">Winmispira thermophila (strain ATCC 700085 / DSM 6578 / Z-1203)</name>
    <name type="common">Spirochaeta thermophila</name>
    <dbReference type="NCBI Taxonomy" id="869211"/>
    <lineage>
        <taxon>Bacteria</taxon>
        <taxon>Pseudomonadati</taxon>
        <taxon>Spirochaetota</taxon>
        <taxon>Spirochaetia</taxon>
        <taxon>Winmispirales</taxon>
        <taxon>Winmispiraceae</taxon>
        <taxon>Winmispira</taxon>
    </lineage>
</organism>
<evidence type="ECO:0000256" key="19">
    <source>
        <dbReference type="ARBA" id="ARBA00048894"/>
    </source>
</evidence>
<evidence type="ECO:0000256" key="7">
    <source>
        <dbReference type="ARBA" id="ARBA00024448"/>
    </source>
</evidence>
<dbReference type="PROSITE" id="PS00893">
    <property type="entry name" value="NUDIX_BOX"/>
    <property type="match status" value="1"/>
</dbReference>
<dbReference type="InterPro" id="IPR000086">
    <property type="entry name" value="NUDIX_hydrolase_dom"/>
</dbReference>
<comment type="catalytic activity">
    <reaction evidence="19">
        <text>O(6)-methyl-dGTP + H2O = O(6)-methyl-dGMP + diphosphate + H(+)</text>
        <dbReference type="Rhea" id="RHEA:67600"/>
        <dbReference type="ChEBI" id="CHEBI:15377"/>
        <dbReference type="ChEBI" id="CHEBI:15378"/>
        <dbReference type="ChEBI" id="CHEBI:33019"/>
        <dbReference type="ChEBI" id="CHEBI:169974"/>
        <dbReference type="ChEBI" id="CHEBI:169975"/>
    </reaction>
    <physiologicalReaction direction="left-to-right" evidence="19">
        <dbReference type="Rhea" id="RHEA:67601"/>
    </physiologicalReaction>
</comment>
<keyword evidence="4" id="KW-0479">Metal-binding</keyword>
<comment type="catalytic activity">
    <reaction evidence="20">
        <text>N(6)-methyl-dATP + H2O = N(6)-methyl-dAMP + diphosphate + H(+)</text>
        <dbReference type="Rhea" id="RHEA:67604"/>
        <dbReference type="ChEBI" id="CHEBI:15377"/>
        <dbReference type="ChEBI" id="CHEBI:15378"/>
        <dbReference type="ChEBI" id="CHEBI:33019"/>
        <dbReference type="ChEBI" id="CHEBI:169976"/>
        <dbReference type="ChEBI" id="CHEBI:172872"/>
    </reaction>
    <physiologicalReaction direction="left-to-right" evidence="20">
        <dbReference type="Rhea" id="RHEA:67605"/>
    </physiologicalReaction>
</comment>
<proteinExistence type="inferred from homology"/>
<dbReference type="InterPro" id="IPR015797">
    <property type="entry name" value="NUDIX_hydrolase-like_dom_sf"/>
</dbReference>
<comment type="similarity">
    <text evidence="2">Belongs to the Nudix hydrolase family.</text>
</comment>
<dbReference type="OrthoDB" id="9804563at2"/>
<evidence type="ECO:0000256" key="21">
    <source>
        <dbReference type="ARBA" id="ARBA00053094"/>
    </source>
</evidence>
<feature type="domain" description="Nudix hydrolase" evidence="22">
    <location>
        <begin position="23"/>
        <end position="152"/>
    </location>
</feature>
<evidence type="ECO:0000256" key="14">
    <source>
        <dbReference type="ARBA" id="ARBA00030634"/>
    </source>
</evidence>
<comment type="function">
    <text evidence="21">Oxidized purine nucleoside triphosphate hydrolase which is a prominent sanitizer of the oxidized nucleotide pool. Catalyzes the hydrolysis of 2-oxo-dATP (2-hydroxy-dATP) into 2-oxo-dAMP. Also has a significant hydrolase activity toward 2-oxo-ATP, 8-oxo-dGTP and 8-oxo-dATP. Through the hydrolysis of oxidized purine nucleoside triphosphates, prevents their incorporation into DNA and the subsequent transversions A:T to C:G and G:C to T:A. Also catalyzes the hydrolysis of methylated purine nucleoside triphosphate preventing their integration into DNA. Through this antimutagenic activity protects cells from oxidative stress.</text>
</comment>
<comment type="catalytic activity">
    <reaction evidence="7">
        <text>8-oxo-dATP + H2O = 8-oxo-dAMP + diphosphate + H(+)</text>
        <dbReference type="Rhea" id="RHEA:65396"/>
        <dbReference type="ChEBI" id="CHEBI:15377"/>
        <dbReference type="ChEBI" id="CHEBI:15378"/>
        <dbReference type="ChEBI" id="CHEBI:33019"/>
        <dbReference type="ChEBI" id="CHEBI:71361"/>
        <dbReference type="ChEBI" id="CHEBI:172871"/>
    </reaction>
    <physiologicalReaction direction="left-to-right" evidence="7">
        <dbReference type="Rhea" id="RHEA:65397"/>
    </physiologicalReaction>
</comment>
<dbReference type="InterPro" id="IPR020084">
    <property type="entry name" value="NUDIX_hydrolase_CS"/>
</dbReference>
<evidence type="ECO:0000256" key="4">
    <source>
        <dbReference type="ARBA" id="ARBA00022723"/>
    </source>
</evidence>
<evidence type="ECO:0000256" key="8">
    <source>
        <dbReference type="ARBA" id="ARBA00024459"/>
    </source>
</evidence>
<dbReference type="GO" id="GO:0008828">
    <property type="term" value="F:dATP diphosphatase activity"/>
    <property type="evidence" value="ECO:0007669"/>
    <property type="project" value="UniProtKB-EC"/>
</dbReference>
<dbReference type="PANTHER" id="PTHR43758:SF2">
    <property type="entry name" value="OXIDIZED PURINE NUCLEOSIDE TRIPHOSPHATE HYDROLASE"/>
    <property type="match status" value="1"/>
</dbReference>
<dbReference type="SUPFAM" id="SSF55811">
    <property type="entry name" value="Nudix"/>
    <property type="match status" value="1"/>
</dbReference>
<comment type="catalytic activity">
    <reaction evidence="9">
        <text>8-oxo-dGTP + H2O = 8-oxo-dGMP + diphosphate + H(+)</text>
        <dbReference type="Rhea" id="RHEA:31575"/>
        <dbReference type="ChEBI" id="CHEBI:15377"/>
        <dbReference type="ChEBI" id="CHEBI:15378"/>
        <dbReference type="ChEBI" id="CHEBI:33019"/>
        <dbReference type="ChEBI" id="CHEBI:63224"/>
        <dbReference type="ChEBI" id="CHEBI:77896"/>
    </reaction>
    <physiologicalReaction direction="left-to-right" evidence="9">
        <dbReference type="Rhea" id="RHEA:31576"/>
    </physiologicalReaction>
</comment>
<dbReference type="GO" id="GO:0005737">
    <property type="term" value="C:cytoplasm"/>
    <property type="evidence" value="ECO:0007669"/>
    <property type="project" value="TreeGrafter"/>
</dbReference>
<dbReference type="EC" id="3.6.1.56" evidence="11"/>
<evidence type="ECO:0000256" key="12">
    <source>
        <dbReference type="ARBA" id="ARBA00026218"/>
    </source>
</evidence>
<reference evidence="23 24" key="1">
    <citation type="submission" date="2011-06" db="EMBL/GenBank/DDBJ databases">
        <title>The complete genome of Spirochaeta thermophila DSM 6578.</title>
        <authorList>
            <consortium name="US DOE Joint Genome Institute (JGI-PGF)"/>
            <person name="Lucas S."/>
            <person name="Lapidus A."/>
            <person name="Bruce D."/>
            <person name="Goodwin L."/>
            <person name="Pitluck S."/>
            <person name="Peters L."/>
            <person name="Kyrpides N."/>
            <person name="Mavromatis K."/>
            <person name="Ivanova N."/>
            <person name="Mikailova N."/>
            <person name="Pagani I."/>
            <person name="Chertkov O."/>
            <person name="Detter J.C."/>
            <person name="Tapia R."/>
            <person name="Han C."/>
            <person name="Land M."/>
            <person name="Hauser L."/>
            <person name="Markowitz V."/>
            <person name="Cheng J.-F."/>
            <person name="Hugenholtz P."/>
            <person name="Woyke T."/>
            <person name="Wu D."/>
            <person name="Spring S."/>
            <person name="Merkhoffer B."/>
            <person name="Schneider S."/>
            <person name="Klenk H.-P."/>
            <person name="Eisen J.A."/>
        </authorList>
    </citation>
    <scope>NUCLEOTIDE SEQUENCE [LARGE SCALE GENOMIC DNA]</scope>
    <source>
        <strain evidence="24">ATCC 700085 / DSM 6578 / Z-1203</strain>
    </source>
</reference>
<evidence type="ECO:0000256" key="1">
    <source>
        <dbReference type="ARBA" id="ARBA00001946"/>
    </source>
</evidence>
<evidence type="ECO:0000256" key="13">
    <source>
        <dbReference type="ARBA" id="ARBA00029673"/>
    </source>
</evidence>
<evidence type="ECO:0000256" key="16">
    <source>
        <dbReference type="ARBA" id="ARBA00031927"/>
    </source>
</evidence>
<evidence type="ECO:0000259" key="22">
    <source>
        <dbReference type="PROSITE" id="PS51462"/>
    </source>
</evidence>
<keyword evidence="24" id="KW-1185">Reference proteome</keyword>
<gene>
    <name evidence="23" type="ordered locus">Spith_1039</name>
</gene>
<dbReference type="GO" id="GO:0046872">
    <property type="term" value="F:metal ion binding"/>
    <property type="evidence" value="ECO:0007669"/>
    <property type="project" value="UniProtKB-KW"/>
</dbReference>
<accession>G0GD19</accession>
<dbReference type="Pfam" id="PF00293">
    <property type="entry name" value="NUDIX"/>
    <property type="match status" value="1"/>
</dbReference>
<evidence type="ECO:0000256" key="3">
    <source>
        <dbReference type="ARBA" id="ARBA00011245"/>
    </source>
</evidence>
<dbReference type="CDD" id="cd03427">
    <property type="entry name" value="NUDIX_MTH1_Nudt1"/>
    <property type="match status" value="1"/>
</dbReference>
<dbReference type="AlphaFoldDB" id="G0GD19"/>